<dbReference type="GO" id="GO:0005737">
    <property type="term" value="C:cytoplasm"/>
    <property type="evidence" value="ECO:0007669"/>
    <property type="project" value="UniProtKB-SubCell"/>
</dbReference>
<evidence type="ECO:0000313" key="12">
    <source>
        <dbReference type="EMBL" id="NGN70291.1"/>
    </source>
</evidence>
<proteinExistence type="inferred from homology"/>
<dbReference type="GO" id="GO:0009360">
    <property type="term" value="C:DNA polymerase III complex"/>
    <property type="evidence" value="ECO:0007669"/>
    <property type="project" value="InterPro"/>
</dbReference>
<gene>
    <name evidence="12" type="primary">dnaN</name>
    <name evidence="12" type="ORF">G5C51_41215</name>
</gene>
<keyword evidence="7" id="KW-0239">DNA-directed DNA polymerase</keyword>
<dbReference type="SUPFAM" id="SSF55979">
    <property type="entry name" value="DNA clamp"/>
    <property type="match status" value="3"/>
</dbReference>
<dbReference type="Gene3D" id="3.10.150.10">
    <property type="entry name" value="DNA Polymerase III, subunit A, domain 2"/>
    <property type="match status" value="3"/>
</dbReference>
<dbReference type="AlphaFoldDB" id="A0A6G4UF10"/>
<comment type="similarity">
    <text evidence="2">Belongs to the beta sliding clamp family.</text>
</comment>
<evidence type="ECO:0000256" key="2">
    <source>
        <dbReference type="ARBA" id="ARBA00010752"/>
    </source>
</evidence>
<dbReference type="InterPro" id="IPR022634">
    <property type="entry name" value="DNA_polIII_beta_N"/>
</dbReference>
<name>A0A6G4UF10_9ACTN</name>
<evidence type="ECO:0000256" key="1">
    <source>
        <dbReference type="ARBA" id="ARBA00004496"/>
    </source>
</evidence>
<keyword evidence="8" id="KW-0238">DNA-binding</keyword>
<evidence type="ECO:0000313" key="13">
    <source>
        <dbReference type="Proteomes" id="UP000481583"/>
    </source>
</evidence>
<reference evidence="12 13" key="1">
    <citation type="submission" date="2020-02" db="EMBL/GenBank/DDBJ databases">
        <title>Whole-genome analyses of novel actinobacteria.</title>
        <authorList>
            <person name="Sahin N."/>
        </authorList>
    </citation>
    <scope>NUCLEOTIDE SEQUENCE [LARGE SCALE GENOMIC DNA]</scope>
    <source>
        <strain evidence="12 13">A7024</strain>
    </source>
</reference>
<keyword evidence="13" id="KW-1185">Reference proteome</keyword>
<evidence type="ECO:0000256" key="8">
    <source>
        <dbReference type="ARBA" id="ARBA00023125"/>
    </source>
</evidence>
<dbReference type="SMART" id="SM00480">
    <property type="entry name" value="POL3Bc"/>
    <property type="match status" value="1"/>
</dbReference>
<feature type="domain" description="DNA polymerase III beta sliding clamp N-terminal" evidence="9">
    <location>
        <begin position="1"/>
        <end position="118"/>
    </location>
</feature>
<dbReference type="GO" id="GO:0008408">
    <property type="term" value="F:3'-5' exonuclease activity"/>
    <property type="evidence" value="ECO:0007669"/>
    <property type="project" value="InterPro"/>
</dbReference>
<dbReference type="GO" id="GO:0006271">
    <property type="term" value="P:DNA strand elongation involved in DNA replication"/>
    <property type="evidence" value="ECO:0007669"/>
    <property type="project" value="TreeGrafter"/>
</dbReference>
<dbReference type="EC" id="2.7.7.7" evidence="12"/>
<dbReference type="InterPro" id="IPR046938">
    <property type="entry name" value="DNA_clamp_sf"/>
</dbReference>
<dbReference type="PANTHER" id="PTHR30478:SF0">
    <property type="entry name" value="BETA SLIDING CLAMP"/>
    <property type="match status" value="1"/>
</dbReference>
<comment type="subcellular location">
    <subcellularLocation>
        <location evidence="1">Cytoplasm</location>
    </subcellularLocation>
</comment>
<feature type="domain" description="DNA polymerase III beta sliding clamp C-terminal" evidence="11">
    <location>
        <begin position="247"/>
        <end position="369"/>
    </location>
</feature>
<keyword evidence="3" id="KW-0963">Cytoplasm</keyword>
<dbReference type="NCBIfam" id="TIGR00663">
    <property type="entry name" value="dnan"/>
    <property type="match status" value="1"/>
</dbReference>
<dbReference type="InterPro" id="IPR022635">
    <property type="entry name" value="DNA_polIII_beta_C"/>
</dbReference>
<evidence type="ECO:0000259" key="11">
    <source>
        <dbReference type="Pfam" id="PF02768"/>
    </source>
</evidence>
<evidence type="ECO:0000259" key="9">
    <source>
        <dbReference type="Pfam" id="PF00712"/>
    </source>
</evidence>
<organism evidence="12 13">
    <name type="scientific">Streptomyces coryli</name>
    <dbReference type="NCBI Taxonomy" id="1128680"/>
    <lineage>
        <taxon>Bacteria</taxon>
        <taxon>Bacillati</taxon>
        <taxon>Actinomycetota</taxon>
        <taxon>Actinomycetes</taxon>
        <taxon>Kitasatosporales</taxon>
        <taxon>Streptomycetaceae</taxon>
        <taxon>Streptomyces</taxon>
    </lineage>
</organism>
<comment type="caution">
    <text evidence="12">The sequence shown here is derived from an EMBL/GenBank/DDBJ whole genome shotgun (WGS) entry which is preliminary data.</text>
</comment>
<keyword evidence="6" id="KW-0235">DNA replication</keyword>
<evidence type="ECO:0000256" key="5">
    <source>
        <dbReference type="ARBA" id="ARBA00022695"/>
    </source>
</evidence>
<dbReference type="EMBL" id="JAAKZV010000462">
    <property type="protein sequence ID" value="NGN70291.1"/>
    <property type="molecule type" value="Genomic_DNA"/>
</dbReference>
<dbReference type="Pfam" id="PF00712">
    <property type="entry name" value="DNA_pol3_beta"/>
    <property type="match status" value="1"/>
</dbReference>
<dbReference type="GO" id="GO:0003677">
    <property type="term" value="F:DNA binding"/>
    <property type="evidence" value="ECO:0007669"/>
    <property type="project" value="UniProtKB-KW"/>
</dbReference>
<dbReference type="CDD" id="cd00140">
    <property type="entry name" value="beta_clamp"/>
    <property type="match status" value="1"/>
</dbReference>
<dbReference type="InterPro" id="IPR001001">
    <property type="entry name" value="DNA_polIII_beta"/>
</dbReference>
<evidence type="ECO:0000259" key="10">
    <source>
        <dbReference type="Pfam" id="PF02767"/>
    </source>
</evidence>
<dbReference type="PANTHER" id="PTHR30478">
    <property type="entry name" value="DNA POLYMERASE III SUBUNIT BETA"/>
    <property type="match status" value="1"/>
</dbReference>
<evidence type="ECO:0000256" key="3">
    <source>
        <dbReference type="ARBA" id="ARBA00022490"/>
    </source>
</evidence>
<keyword evidence="5 12" id="KW-0548">Nucleotidyltransferase</keyword>
<evidence type="ECO:0000256" key="7">
    <source>
        <dbReference type="ARBA" id="ARBA00022932"/>
    </source>
</evidence>
<accession>A0A6G4UF10</accession>
<keyword evidence="4 12" id="KW-0808">Transferase</keyword>
<dbReference type="GO" id="GO:0003887">
    <property type="term" value="F:DNA-directed DNA polymerase activity"/>
    <property type="evidence" value="ECO:0007669"/>
    <property type="project" value="UniProtKB-KW"/>
</dbReference>
<feature type="domain" description="DNA polymerase III beta sliding clamp central" evidence="10">
    <location>
        <begin position="128"/>
        <end position="242"/>
    </location>
</feature>
<protein>
    <submittedName>
        <fullName evidence="12">DNA polymerase III subunit beta</fullName>
        <ecNumber evidence="12">2.7.7.7</ecNumber>
    </submittedName>
</protein>
<dbReference type="RefSeq" id="WP_165245952.1">
    <property type="nucleotide sequence ID" value="NZ_JAAKZV010000462.1"/>
</dbReference>
<evidence type="ECO:0000256" key="6">
    <source>
        <dbReference type="ARBA" id="ARBA00022705"/>
    </source>
</evidence>
<dbReference type="Pfam" id="PF02767">
    <property type="entry name" value="DNA_pol3_beta_2"/>
    <property type="match status" value="1"/>
</dbReference>
<dbReference type="Pfam" id="PF02768">
    <property type="entry name" value="DNA_pol3_beta_3"/>
    <property type="match status" value="1"/>
</dbReference>
<evidence type="ECO:0000256" key="4">
    <source>
        <dbReference type="ARBA" id="ARBA00022679"/>
    </source>
</evidence>
<sequence>MKLSIRSRDLANALRPLGPRLPKKPPNPNMAGIRLHAAGDTLTLAAGDLEVTGRIRIPAVIQQEGSALLAGGLTDFAGVLPADDEVVLVVDDDGAHLDIGTTQIHLPLLDEAEIPALPDLPAPYGRLSGRDFAQAVKQVAVAAGTDDALPVLTSVHLETAGRYLQMAATDRYRVAFRKLPLARTGRRSNGPQLIAAKDLKRTAHDLKDDEEVTLGRQSTTEPLAIAGAERTFTHQEIEGKFPTLGPMLPTAFAARLIVDSKALTRVLTRIKTVGERNVPLHMDLDPGRKELRVRSGTDGWAKTVDRLDAHRLTGEAMTVSFNPRFLLDGVRAIGGKQLQVNFVSPHKPALLHAAGATATDLRYLIMPVRWRE</sequence>
<dbReference type="Proteomes" id="UP000481583">
    <property type="component" value="Unassembled WGS sequence"/>
</dbReference>
<dbReference type="InterPro" id="IPR022637">
    <property type="entry name" value="DNA_polIII_beta_cen"/>
</dbReference>